<dbReference type="PANTHER" id="PTHR21344:SF1">
    <property type="entry name" value="RAL GTPASE-ACTIVATING PROTEIN SUBUNIT BETA"/>
    <property type="match status" value="1"/>
</dbReference>
<proteinExistence type="predicted"/>
<evidence type="ECO:0000313" key="4">
    <source>
        <dbReference type="EMBL" id="OBS69063.1"/>
    </source>
</evidence>
<name>A0A1A6GRW8_NEOLE</name>
<dbReference type="AlphaFoldDB" id="A0A1A6GRW8"/>
<dbReference type="PANTHER" id="PTHR21344">
    <property type="entry name" value="RAL GTPASE-ACTIVATING PROTEIN SUBUNIT BETA"/>
    <property type="match status" value="1"/>
</dbReference>
<dbReference type="GO" id="GO:0051056">
    <property type="term" value="P:regulation of small GTPase mediated signal transduction"/>
    <property type="evidence" value="ECO:0007669"/>
    <property type="project" value="InterPro"/>
</dbReference>
<dbReference type="STRING" id="56216.A0A1A6GRW8"/>
<dbReference type="InterPro" id="IPR035974">
    <property type="entry name" value="Rap/Ran-GAP_sf"/>
</dbReference>
<dbReference type="InterPro" id="IPR000331">
    <property type="entry name" value="Rap/Ran_GAP_dom"/>
</dbReference>
<dbReference type="EMBL" id="LZPO01075316">
    <property type="protein sequence ID" value="OBS69063.1"/>
    <property type="molecule type" value="Genomic_DNA"/>
</dbReference>
<keyword evidence="5" id="KW-1185">Reference proteome</keyword>
<dbReference type="PROSITE" id="PS50085">
    <property type="entry name" value="RAPGAP"/>
    <property type="match status" value="1"/>
</dbReference>
<evidence type="ECO:0000259" key="3">
    <source>
        <dbReference type="PROSITE" id="PS50085"/>
    </source>
</evidence>
<gene>
    <name evidence="4" type="ORF">A6R68_02386</name>
</gene>
<dbReference type="Proteomes" id="UP000092124">
    <property type="component" value="Unassembled WGS sequence"/>
</dbReference>
<evidence type="ECO:0000256" key="1">
    <source>
        <dbReference type="ARBA" id="ARBA00022468"/>
    </source>
</evidence>
<feature type="domain" description="Rap-GAP" evidence="3">
    <location>
        <begin position="42"/>
        <end position="79"/>
    </location>
</feature>
<dbReference type="OrthoDB" id="10009983at2759"/>
<sequence>MVSTACQHPLFLIHNFKEPANSRLPPHLIALDSTIPGFFDDIGYLDLLPCRPFDTVFIFYMKPGQKTNQEKLNTHDPGA</sequence>
<protein>
    <recommendedName>
        <fullName evidence="3">Rap-GAP domain-containing protein</fullName>
    </recommendedName>
</protein>
<evidence type="ECO:0000313" key="5">
    <source>
        <dbReference type="Proteomes" id="UP000092124"/>
    </source>
</evidence>
<reference evidence="4 5" key="1">
    <citation type="submission" date="2016-06" db="EMBL/GenBank/DDBJ databases">
        <title>The Draft Genome Sequence and Annotation of the Desert Woodrat Neotoma lepida.</title>
        <authorList>
            <person name="Campbell M."/>
            <person name="Oakeson K.F."/>
            <person name="Yandell M."/>
            <person name="Halpert J.R."/>
            <person name="Dearing D."/>
        </authorList>
    </citation>
    <scope>NUCLEOTIDE SEQUENCE [LARGE SCALE GENOMIC DNA]</scope>
    <source>
        <strain evidence="4">417</strain>
        <tissue evidence="4">Liver</tissue>
    </source>
</reference>
<dbReference type="InterPro" id="IPR039930">
    <property type="entry name" value="RALGAPB"/>
</dbReference>
<comment type="caution">
    <text evidence="4">The sequence shown here is derived from an EMBL/GenBank/DDBJ whole genome shotgun (WGS) entry which is preliminary data.</text>
</comment>
<dbReference type="SUPFAM" id="SSF111347">
    <property type="entry name" value="Rap/Ran-GAP"/>
    <property type="match status" value="1"/>
</dbReference>
<dbReference type="GO" id="GO:0005096">
    <property type="term" value="F:GTPase activator activity"/>
    <property type="evidence" value="ECO:0007669"/>
    <property type="project" value="UniProtKB-UniRule"/>
</dbReference>
<keyword evidence="1 2" id="KW-0343">GTPase activation</keyword>
<evidence type="ECO:0000256" key="2">
    <source>
        <dbReference type="PROSITE-ProRule" id="PRU00165"/>
    </source>
</evidence>
<organism evidence="4 5">
    <name type="scientific">Neotoma lepida</name>
    <name type="common">Desert woodrat</name>
    <dbReference type="NCBI Taxonomy" id="56216"/>
    <lineage>
        <taxon>Eukaryota</taxon>
        <taxon>Metazoa</taxon>
        <taxon>Chordata</taxon>
        <taxon>Craniata</taxon>
        <taxon>Vertebrata</taxon>
        <taxon>Euteleostomi</taxon>
        <taxon>Mammalia</taxon>
        <taxon>Eutheria</taxon>
        <taxon>Euarchontoglires</taxon>
        <taxon>Glires</taxon>
        <taxon>Rodentia</taxon>
        <taxon>Myomorpha</taxon>
        <taxon>Muroidea</taxon>
        <taxon>Cricetidae</taxon>
        <taxon>Neotominae</taxon>
        <taxon>Neotoma</taxon>
    </lineage>
</organism>
<accession>A0A1A6GRW8</accession>